<accession>A0ACB8TTB2</accession>
<organism evidence="1 2">
    <name type="scientific">Irpex rosettiformis</name>
    <dbReference type="NCBI Taxonomy" id="378272"/>
    <lineage>
        <taxon>Eukaryota</taxon>
        <taxon>Fungi</taxon>
        <taxon>Dikarya</taxon>
        <taxon>Basidiomycota</taxon>
        <taxon>Agaricomycotina</taxon>
        <taxon>Agaricomycetes</taxon>
        <taxon>Polyporales</taxon>
        <taxon>Irpicaceae</taxon>
        <taxon>Irpex</taxon>
    </lineage>
</organism>
<keyword evidence="2" id="KW-1185">Reference proteome</keyword>
<evidence type="ECO:0000313" key="2">
    <source>
        <dbReference type="Proteomes" id="UP001055072"/>
    </source>
</evidence>
<comment type="caution">
    <text evidence="1">The sequence shown here is derived from an EMBL/GenBank/DDBJ whole genome shotgun (WGS) entry which is preliminary data.</text>
</comment>
<gene>
    <name evidence="1" type="ORF">BDY19DRAFT_454771</name>
</gene>
<proteinExistence type="predicted"/>
<dbReference type="Proteomes" id="UP001055072">
    <property type="component" value="Unassembled WGS sequence"/>
</dbReference>
<protein>
    <submittedName>
        <fullName evidence="1">Uncharacterized protein</fullName>
    </submittedName>
</protein>
<dbReference type="EMBL" id="MU274933">
    <property type="protein sequence ID" value="KAI0085247.1"/>
    <property type="molecule type" value="Genomic_DNA"/>
</dbReference>
<reference evidence="1" key="1">
    <citation type="journal article" date="2021" name="Environ. Microbiol.">
        <title>Gene family expansions and transcriptome signatures uncover fungal adaptations to wood decay.</title>
        <authorList>
            <person name="Hage H."/>
            <person name="Miyauchi S."/>
            <person name="Viragh M."/>
            <person name="Drula E."/>
            <person name="Min B."/>
            <person name="Chaduli D."/>
            <person name="Navarro D."/>
            <person name="Favel A."/>
            <person name="Norest M."/>
            <person name="Lesage-Meessen L."/>
            <person name="Balint B."/>
            <person name="Merenyi Z."/>
            <person name="de Eugenio L."/>
            <person name="Morin E."/>
            <person name="Martinez A.T."/>
            <person name="Baldrian P."/>
            <person name="Stursova M."/>
            <person name="Martinez M.J."/>
            <person name="Novotny C."/>
            <person name="Magnuson J.K."/>
            <person name="Spatafora J.W."/>
            <person name="Maurice S."/>
            <person name="Pangilinan J."/>
            <person name="Andreopoulos W."/>
            <person name="LaButti K."/>
            <person name="Hundley H."/>
            <person name="Na H."/>
            <person name="Kuo A."/>
            <person name="Barry K."/>
            <person name="Lipzen A."/>
            <person name="Henrissat B."/>
            <person name="Riley R."/>
            <person name="Ahrendt S."/>
            <person name="Nagy L.G."/>
            <person name="Grigoriev I.V."/>
            <person name="Martin F."/>
            <person name="Rosso M.N."/>
        </authorList>
    </citation>
    <scope>NUCLEOTIDE SEQUENCE</scope>
    <source>
        <strain evidence="1">CBS 384.51</strain>
    </source>
</reference>
<evidence type="ECO:0000313" key="1">
    <source>
        <dbReference type="EMBL" id="KAI0085247.1"/>
    </source>
</evidence>
<name>A0ACB8TTB2_9APHY</name>
<sequence length="413" mass="47793">MCPCLLMKFRCRTLFSSSTRPYPPPHIFLAEMYPQQRRRPNKHTDRFAWEASWERDLKAFYDRPLQDLPRPTSDPLYPRSLSFLGTPSHLLNLDNKSQEICALQSDIRRAVLHTCGDFEQKWRTLATRKRREFVLEGLYQASCREWLEEKRGLCPEFTLTLLAAGDGSEYLRLLRAVLPSTSNTKVLATKSPVFIPHDRIDYIWALPHAHREILGLRAWTTDILLDRTFFASMTIWSIFAAVYGEYEQLDASFISPHPIEEQEQLQEAQRICQHCGKHDSSSRSRRHLRACSGCLTVGRKIYYCSRDCQANNWKHGVPIPHEVTCGRIPSPSRIPASIDSADPRIPKPDASFERSTDLEHQISFLYQSPYVDYTFIFPYPLPDKGITVRPPPDRRTFLTLRDEGKDGIHTILT</sequence>